<reference evidence="6" key="1">
    <citation type="submission" date="2023-08" db="EMBL/GenBank/DDBJ databases">
        <title>Reference Genome Resource for the Citrus Pathogen Phytophthora citrophthora.</title>
        <authorList>
            <person name="Moller H."/>
            <person name="Coetzee B."/>
            <person name="Rose L.J."/>
            <person name="Van Niekerk J.M."/>
        </authorList>
    </citation>
    <scope>NUCLEOTIDE SEQUENCE</scope>
    <source>
        <strain evidence="6">STE-U-9442</strain>
    </source>
</reference>
<evidence type="ECO:0000313" key="7">
    <source>
        <dbReference type="Proteomes" id="UP001259832"/>
    </source>
</evidence>
<dbReference type="EMBL" id="JASMQC010000034">
    <property type="protein sequence ID" value="KAK1931344.1"/>
    <property type="molecule type" value="Genomic_DNA"/>
</dbReference>
<dbReference type="Pfam" id="PF00406">
    <property type="entry name" value="ADK"/>
    <property type="match status" value="2"/>
</dbReference>
<gene>
    <name evidence="6" type="ORF">P3T76_013100</name>
</gene>
<evidence type="ECO:0000256" key="1">
    <source>
        <dbReference type="ARBA" id="ARBA00007220"/>
    </source>
</evidence>
<dbReference type="PRINTS" id="PR00094">
    <property type="entry name" value="ADENYLTKNASE"/>
</dbReference>
<dbReference type="CDD" id="cd01428">
    <property type="entry name" value="ADK"/>
    <property type="match status" value="1"/>
</dbReference>
<keyword evidence="2" id="KW-0808">Transferase</keyword>
<dbReference type="InterPro" id="IPR006259">
    <property type="entry name" value="Adenyl_kin_sub"/>
</dbReference>
<feature type="region of interest" description="Disordered" evidence="5">
    <location>
        <begin position="877"/>
        <end position="912"/>
    </location>
</feature>
<comment type="caution">
    <text evidence="6">The sequence shown here is derived from an EMBL/GenBank/DDBJ whole genome shotgun (WGS) entry which is preliminary data.</text>
</comment>
<evidence type="ECO:0000256" key="3">
    <source>
        <dbReference type="ARBA" id="ARBA00022741"/>
    </source>
</evidence>
<accession>A0AAD9LDK1</accession>
<dbReference type="Gene3D" id="3.40.50.300">
    <property type="entry name" value="P-loop containing nucleotide triphosphate hydrolases"/>
    <property type="match status" value="2"/>
</dbReference>
<evidence type="ECO:0000256" key="4">
    <source>
        <dbReference type="ARBA" id="ARBA00022777"/>
    </source>
</evidence>
<dbReference type="PROSITE" id="PS00113">
    <property type="entry name" value="ADENYLATE_KINASE"/>
    <property type="match status" value="1"/>
</dbReference>
<name>A0AAD9LDK1_9STRA</name>
<dbReference type="PANTHER" id="PTHR23359">
    <property type="entry name" value="NUCLEOTIDE KINASE"/>
    <property type="match status" value="1"/>
</dbReference>
<dbReference type="NCBIfam" id="TIGR01351">
    <property type="entry name" value="adk"/>
    <property type="match status" value="1"/>
</dbReference>
<dbReference type="GO" id="GO:0004017">
    <property type="term" value="F:AMP kinase activity"/>
    <property type="evidence" value="ECO:0007669"/>
    <property type="project" value="InterPro"/>
</dbReference>
<dbReference type="Proteomes" id="UP001259832">
    <property type="component" value="Unassembled WGS sequence"/>
</dbReference>
<keyword evidence="7" id="KW-1185">Reference proteome</keyword>
<evidence type="ECO:0000256" key="5">
    <source>
        <dbReference type="SAM" id="MobiDB-lite"/>
    </source>
</evidence>
<dbReference type="SUPFAM" id="SSF52540">
    <property type="entry name" value="P-loop containing nucleoside triphosphate hydrolases"/>
    <property type="match status" value="2"/>
</dbReference>
<keyword evidence="4 6" id="KW-0418">Kinase</keyword>
<dbReference type="AlphaFoldDB" id="A0AAD9LDK1"/>
<keyword evidence="3" id="KW-0547">Nucleotide-binding</keyword>
<evidence type="ECO:0000256" key="2">
    <source>
        <dbReference type="ARBA" id="ARBA00022679"/>
    </source>
</evidence>
<dbReference type="SUPFAM" id="SSF57774">
    <property type="entry name" value="Microbial and mitochondrial ADK, insert 'zinc finger' domain"/>
    <property type="match status" value="1"/>
</dbReference>
<dbReference type="GO" id="GO:0005524">
    <property type="term" value="F:ATP binding"/>
    <property type="evidence" value="ECO:0007669"/>
    <property type="project" value="InterPro"/>
</dbReference>
<comment type="similarity">
    <text evidence="1">Belongs to the adenylate kinase family.</text>
</comment>
<sequence>MEFADEASVELLPAPDPSTRRKLFGLTHAGALIETSQVTLCAETKTEESASSHGTLAGFASFDDQIPAGLARWPEVRDYLKKRLLFGKANGCLLLLAFRYDSSVASERNILAVLLNQLFKLRPELGGVVLAVHVGVDVEELGAFSQTFSCYDAVGLSTGGLLMFYRALRSDYSPSVYIRRPLSTETEMDQLQAMVKKNEESKRHQNWFDPATDPSRLLSNQDEHRACFVSQCVDTQQPCGLLACTDSIDTDQVDKYARLFSDIYHKSNPIVQDAPASIPEPVPSNNAMPPPPGARASIAPAPPTPLQANSLKTLARMAGGPPNIVVLGPTGAGKRTQSKRLVREFGIVYVCTGDLLREAASDLSGKYGDLDRFMAIGDLVPDDIIQELVLNRLSQMDCKSRGWLLEGFPRTDTQARVLVSHGVKPDVVAILELSDDDATQRDEGDESSAPVGRRLAQYREHREAVRQNFVKISTIIHVDAAKSRDTMTKKLVHEIYRARGSRGPLRVRNPPRLIITGAPASGKGTQCELLVRALHVVHLSTGDILRQAIRDGSSLGKQAQGFMDDGKLVPDELIVDVVLERLAQPDCKTRGWLLDGFPRTEAQAKALQAATIIPDCVLALDVPDDEVVKRIAGRRLDPETGKTYHVEFNPPPAEIADRVIQRSDDTEETVRTRLEQFHAHSKAVVTALAGVCELIQADGTKPVDQVAEQLLGGTERCLLRNNVVIISLFSMSPTYQSCASLFLANVFEHFKDKDCVLLCLPENCTRPAITSGFRFVRGDSTVSTVARMKQQDEENAAATRKKHKLDKTKLSVLYVFHREELPFLVNLTLDLSTNDEVQEHIEPVIVKGMGVKGFSLTVKSWTHKWFELLGLGGKKEKKIQPQTEERPRAVTSETGTSANTDDHTDEGRNTIH</sequence>
<dbReference type="InterPro" id="IPR000850">
    <property type="entry name" value="Adenylat/UMP-CMP_kin"/>
</dbReference>
<dbReference type="InterPro" id="IPR033690">
    <property type="entry name" value="Adenylat_kinase_CS"/>
</dbReference>
<organism evidence="6 7">
    <name type="scientific">Phytophthora citrophthora</name>
    <dbReference type="NCBI Taxonomy" id="4793"/>
    <lineage>
        <taxon>Eukaryota</taxon>
        <taxon>Sar</taxon>
        <taxon>Stramenopiles</taxon>
        <taxon>Oomycota</taxon>
        <taxon>Peronosporomycetes</taxon>
        <taxon>Peronosporales</taxon>
        <taxon>Peronosporaceae</taxon>
        <taxon>Phytophthora</taxon>
    </lineage>
</organism>
<protein>
    <submittedName>
        <fullName evidence="6">Adenylate kinase</fullName>
    </submittedName>
</protein>
<dbReference type="InterPro" id="IPR027417">
    <property type="entry name" value="P-loop_NTPase"/>
</dbReference>
<evidence type="ECO:0000313" key="6">
    <source>
        <dbReference type="EMBL" id="KAK1931344.1"/>
    </source>
</evidence>
<dbReference type="InterPro" id="IPR036193">
    <property type="entry name" value="ADK_active_lid_dom_sf"/>
</dbReference>
<proteinExistence type="inferred from homology"/>
<feature type="region of interest" description="Disordered" evidence="5">
    <location>
        <begin position="434"/>
        <end position="453"/>
    </location>
</feature>
<dbReference type="HAMAP" id="MF_00235">
    <property type="entry name" value="Adenylate_kinase_Adk"/>
    <property type="match status" value="2"/>
</dbReference>
<feature type="compositionally biased region" description="Basic and acidic residues" evidence="5">
    <location>
        <begin position="900"/>
        <end position="912"/>
    </location>
</feature>